<sequence length="188" mass="21799">PIPQKITTISQLRECGFGQPWPRHGLKLLFWFAKDCIWVSDNDDMFLACDPTKKDFGFHLFENRFIECQEKLLPDVNFQYYLLGNLNSPGADMLPNYIKEHNTGQQDTGNADRIIVTAQGEWKFGKIYVTTHKDQWSFDPYSTFHISRSLLKDIKSFPNLDDFLLNIVYQKPVLQMVVLSLSDTELAT</sequence>
<dbReference type="PANTHER" id="PTHR38706:SF2">
    <property type="match status" value="1"/>
</dbReference>
<organism evidence="1 2">
    <name type="scientific">Cirrhinus mrigala</name>
    <name type="common">Mrigala</name>
    <dbReference type="NCBI Taxonomy" id="683832"/>
    <lineage>
        <taxon>Eukaryota</taxon>
        <taxon>Metazoa</taxon>
        <taxon>Chordata</taxon>
        <taxon>Craniata</taxon>
        <taxon>Vertebrata</taxon>
        <taxon>Euteleostomi</taxon>
        <taxon>Actinopterygii</taxon>
        <taxon>Neopterygii</taxon>
        <taxon>Teleostei</taxon>
        <taxon>Ostariophysi</taxon>
        <taxon>Cypriniformes</taxon>
        <taxon>Cyprinidae</taxon>
        <taxon>Labeoninae</taxon>
        <taxon>Labeonini</taxon>
        <taxon>Cirrhinus</taxon>
    </lineage>
</organism>
<protein>
    <submittedName>
        <fullName evidence="1">Uncharacterized protein</fullName>
    </submittedName>
</protein>
<feature type="non-terminal residue" evidence="1">
    <location>
        <position position="188"/>
    </location>
</feature>
<gene>
    <name evidence="1" type="ORF">M9458_001000</name>
</gene>
<dbReference type="PANTHER" id="PTHR38706">
    <property type="entry name" value="SI:CH211-198C19.1-RELATED"/>
    <property type="match status" value="1"/>
</dbReference>
<accession>A0ABD0RWV0</accession>
<name>A0ABD0RWV0_CIRMR</name>
<comment type="caution">
    <text evidence="1">The sequence shown here is derived from an EMBL/GenBank/DDBJ whole genome shotgun (WGS) entry which is preliminary data.</text>
</comment>
<reference evidence="1 2" key="1">
    <citation type="submission" date="2024-05" db="EMBL/GenBank/DDBJ databases">
        <title>Genome sequencing and assembly of Indian major carp, Cirrhinus mrigala (Hamilton, 1822).</title>
        <authorList>
            <person name="Mohindra V."/>
            <person name="Chowdhury L.M."/>
            <person name="Lal K."/>
            <person name="Jena J.K."/>
        </authorList>
    </citation>
    <scope>NUCLEOTIDE SEQUENCE [LARGE SCALE GENOMIC DNA]</scope>
    <source>
        <strain evidence="1">CM1030</strain>
        <tissue evidence="1">Blood</tissue>
    </source>
</reference>
<dbReference type="EMBL" id="JAMKFB020000001">
    <property type="protein sequence ID" value="KAL0202982.1"/>
    <property type="molecule type" value="Genomic_DNA"/>
</dbReference>
<keyword evidence="2" id="KW-1185">Reference proteome</keyword>
<feature type="non-terminal residue" evidence="1">
    <location>
        <position position="1"/>
    </location>
</feature>
<dbReference type="Proteomes" id="UP001529510">
    <property type="component" value="Unassembled WGS sequence"/>
</dbReference>
<evidence type="ECO:0000313" key="2">
    <source>
        <dbReference type="Proteomes" id="UP001529510"/>
    </source>
</evidence>
<proteinExistence type="predicted"/>
<evidence type="ECO:0000313" key="1">
    <source>
        <dbReference type="EMBL" id="KAL0202982.1"/>
    </source>
</evidence>
<dbReference type="AlphaFoldDB" id="A0ABD0RWV0"/>